<evidence type="ECO:0000256" key="1">
    <source>
        <dbReference type="SAM" id="Phobius"/>
    </source>
</evidence>
<feature type="transmembrane region" description="Helical" evidence="1">
    <location>
        <begin position="39"/>
        <end position="61"/>
    </location>
</feature>
<keyword evidence="1" id="KW-0812">Transmembrane</keyword>
<keyword evidence="1" id="KW-1133">Transmembrane helix</keyword>
<protein>
    <submittedName>
        <fullName evidence="2">Movement protein 2</fullName>
    </submittedName>
</protein>
<evidence type="ECO:0000313" key="3">
    <source>
        <dbReference type="Proteomes" id="UP000202426"/>
    </source>
</evidence>
<dbReference type="GeneID" id="22921856"/>
<organism evidence="2 3">
    <name type="scientific">Elderberry latent virus</name>
    <dbReference type="NCBI Taxonomy" id="167018"/>
    <lineage>
        <taxon>Viruses</taxon>
        <taxon>Riboviria</taxon>
        <taxon>Orthornavirae</taxon>
        <taxon>Kitrinoviricota</taxon>
        <taxon>Tolucaviricetes</taxon>
        <taxon>Tolivirales</taxon>
        <taxon>Tombusviridae</taxon>
        <taxon>Procedovirinae</taxon>
        <taxon>Pelarspovirus</taxon>
        <taxon>Pelarspovirus sambuci</taxon>
    </lineage>
</organism>
<keyword evidence="3" id="KW-1185">Reference proteome</keyword>
<evidence type="ECO:0000313" key="2">
    <source>
        <dbReference type="EMBL" id="AHZ59465.1"/>
    </source>
</evidence>
<reference evidence="2" key="2">
    <citation type="submission" date="2014-05" db="EMBL/GenBank/DDBJ databases">
        <authorList>
            <person name="Jordan R."/>
        </authorList>
    </citation>
    <scope>NUCLEOTIDE SEQUENCE [LARGE SCALE GENOMIC DNA]</scope>
    <source>
        <strain evidence="2">ELV</strain>
    </source>
</reference>
<dbReference type="Proteomes" id="UP000202426">
    <property type="component" value="Segment"/>
</dbReference>
<accession>A0A0B4MJW8</accession>
<name>A0A0B4MJW8_9TOMB</name>
<keyword evidence="1" id="KW-0472">Membrane</keyword>
<reference evidence="2" key="1">
    <citation type="book" date="1999" name="XITH INTERNATIONAL CONGRESS OF VIROLOGY" publisher="Unknown Publisher">
        <title>Characterization and genome organization of four unique viruses infecting geranium and their assignment to a new provisional genus in the Tombusviridae family (#VP64.13).</title>
        <editorList>
            <person name="Unknown A."/>
        </editorList>
        <authorList>
            <person name="Kinard G."/>
            <person name="Guaragna M.A."/>
            <person name="Jordan R."/>
        </authorList>
    </citation>
    <scope>NUCLEOTIDE SEQUENCE</scope>
    <source>
        <strain evidence="2">ELV</strain>
    </source>
</reference>
<proteinExistence type="predicted"/>
<dbReference type="EMBL" id="AY038066">
    <property type="protein sequence ID" value="AHZ59465.1"/>
    <property type="molecule type" value="Genomic_RNA"/>
</dbReference>
<sequence length="82" mass="8883">MASAREHILTLLVLCLSLLLIKSHFTLPSISRPSFDSPNLLVSIVLGLFFASVLTPGNYVYSYYSANSTSDKYISVAVGNGQ</sequence>
<dbReference type="RefSeq" id="YP_009116637.1">
    <property type="nucleotide sequence ID" value="NC_026239.1"/>
</dbReference>
<dbReference type="KEGG" id="vg:22921856"/>
<gene>
    <name evidence="2" type="primary">p9</name>
</gene>